<evidence type="ECO:0000256" key="9">
    <source>
        <dbReference type="ARBA" id="ARBA00023157"/>
    </source>
</evidence>
<dbReference type="GeneID" id="100890874"/>
<evidence type="ECO:0000256" key="7">
    <source>
        <dbReference type="ARBA" id="ARBA00023034"/>
    </source>
</evidence>
<dbReference type="InterPro" id="IPR007734">
    <property type="entry name" value="Heparan_SO4_2-O-STrfase"/>
</dbReference>
<dbReference type="PANTHER" id="PTHR12129:SF17">
    <property type="entry name" value="HEPARAN SULFATE 2-O-SULFOTRANSFERASE 1"/>
    <property type="match status" value="1"/>
</dbReference>
<evidence type="ECO:0000256" key="1">
    <source>
        <dbReference type="ARBA" id="ARBA00004323"/>
    </source>
</evidence>
<evidence type="ECO:0000256" key="3">
    <source>
        <dbReference type="ARBA" id="ARBA00022679"/>
    </source>
</evidence>
<dbReference type="KEGG" id="spu:100890874"/>
<dbReference type="InterPro" id="IPR005331">
    <property type="entry name" value="Sulfotransferase"/>
</dbReference>
<keyword evidence="9" id="KW-1015">Disulfide bond</keyword>
<keyword evidence="10" id="KW-0325">Glycoprotein</keyword>
<keyword evidence="4" id="KW-0812">Transmembrane</keyword>
<dbReference type="InterPro" id="IPR027417">
    <property type="entry name" value="P-loop_NTPase"/>
</dbReference>
<dbReference type="InParanoid" id="A0A7M7PJS5"/>
<dbReference type="Pfam" id="PF03567">
    <property type="entry name" value="Sulfotransfer_2"/>
    <property type="match status" value="1"/>
</dbReference>
<sequence length="364" mass="43012">MMMIPLRALMHYRSGFFILVFIFILAVLFLEFRVQDIHDEQDKQLRDALDNSHMRHLQKVPTPLVADELYQQKPMYPLIIYNRVPKTGSTSFTSLPYTLCETLKYHVLHVCTEYHLQVLSVQDQIGIVRNISNWSAKQPGFYHGHFAYIDFPRFGSHVNPIYINMVRSPLDRFISYYYFLRHGDDFRPSLSRHRARSNETLDECVMRQGFDCAPERMWIQVPFFCGHNPECWKPGSRWALEQAKSNVVNKYFLVGVTEHMEEFVAMLEASLPSFFKGAHHIFMKGEKSHLRKTVQKLNPLPYTLDTLKNNDVWTVEDKFYRFVLETFRTNAARSLIIEKDHSIRTVKQQFSFEKIRPWKRSSNG</sequence>
<evidence type="ECO:0000256" key="2">
    <source>
        <dbReference type="ARBA" id="ARBA00010569"/>
    </source>
</evidence>
<protein>
    <submittedName>
        <fullName evidence="11">Uncharacterized protein</fullName>
    </submittedName>
</protein>
<dbReference type="OrthoDB" id="10019582at2759"/>
<dbReference type="GO" id="GO:0000139">
    <property type="term" value="C:Golgi membrane"/>
    <property type="evidence" value="ECO:0007669"/>
    <property type="project" value="UniProtKB-SubCell"/>
</dbReference>
<comment type="similarity">
    <text evidence="2">Belongs to the sulfotransferase 3 family.</text>
</comment>
<dbReference type="AlphaFoldDB" id="A0A7M7PJS5"/>
<keyword evidence="3" id="KW-0808">Transferase</keyword>
<dbReference type="EnsemblMetazoa" id="XM_030997114">
    <property type="protein sequence ID" value="XP_030852974"/>
    <property type="gene ID" value="LOC100890874"/>
</dbReference>
<keyword evidence="7" id="KW-0333">Golgi apparatus</keyword>
<evidence type="ECO:0000256" key="5">
    <source>
        <dbReference type="ARBA" id="ARBA00022968"/>
    </source>
</evidence>
<keyword evidence="5" id="KW-0735">Signal-anchor</keyword>
<dbReference type="GO" id="GO:0015012">
    <property type="term" value="P:heparan sulfate proteoglycan biosynthetic process"/>
    <property type="evidence" value="ECO:0000318"/>
    <property type="project" value="GO_Central"/>
</dbReference>
<evidence type="ECO:0000256" key="4">
    <source>
        <dbReference type="ARBA" id="ARBA00022692"/>
    </source>
</evidence>
<evidence type="ECO:0000313" key="11">
    <source>
        <dbReference type="EnsemblMetazoa" id="XP_030852974"/>
    </source>
</evidence>
<evidence type="ECO:0000313" key="12">
    <source>
        <dbReference type="Proteomes" id="UP000007110"/>
    </source>
</evidence>
<keyword evidence="12" id="KW-1185">Reference proteome</keyword>
<evidence type="ECO:0000256" key="8">
    <source>
        <dbReference type="ARBA" id="ARBA00023136"/>
    </source>
</evidence>
<dbReference type="RefSeq" id="XP_030852974.1">
    <property type="nucleotide sequence ID" value="XM_030997114.1"/>
</dbReference>
<name>A0A7M7PJS5_STRPU</name>
<dbReference type="FunFam" id="3.40.50.300:FF:001418">
    <property type="entry name" value="Heparan sulfate 2-o-sulfotransferase"/>
    <property type="match status" value="1"/>
</dbReference>
<dbReference type="Gene3D" id="3.40.50.300">
    <property type="entry name" value="P-loop containing nucleotide triphosphate hydrolases"/>
    <property type="match status" value="1"/>
</dbReference>
<dbReference type="Proteomes" id="UP000007110">
    <property type="component" value="Unassembled WGS sequence"/>
</dbReference>
<dbReference type="PANTHER" id="PTHR12129">
    <property type="entry name" value="HEPARAN SULFATE 2-O-SULFOTRANSFERASE"/>
    <property type="match status" value="1"/>
</dbReference>
<proteinExistence type="inferred from homology"/>
<organism evidence="11 12">
    <name type="scientific">Strongylocentrotus purpuratus</name>
    <name type="common">Purple sea urchin</name>
    <dbReference type="NCBI Taxonomy" id="7668"/>
    <lineage>
        <taxon>Eukaryota</taxon>
        <taxon>Metazoa</taxon>
        <taxon>Echinodermata</taxon>
        <taxon>Eleutherozoa</taxon>
        <taxon>Echinozoa</taxon>
        <taxon>Echinoidea</taxon>
        <taxon>Euechinoidea</taxon>
        <taxon>Echinacea</taxon>
        <taxon>Camarodonta</taxon>
        <taxon>Echinidea</taxon>
        <taxon>Strongylocentrotidae</taxon>
        <taxon>Strongylocentrotus</taxon>
    </lineage>
</organism>
<evidence type="ECO:0000256" key="6">
    <source>
        <dbReference type="ARBA" id="ARBA00022989"/>
    </source>
</evidence>
<keyword evidence="8" id="KW-0472">Membrane</keyword>
<dbReference type="GO" id="GO:0004394">
    <property type="term" value="F:heparan sulfate 2-sulfotransferase activity"/>
    <property type="evidence" value="ECO:0000318"/>
    <property type="project" value="GO_Central"/>
</dbReference>
<comment type="subcellular location">
    <subcellularLocation>
        <location evidence="1">Golgi apparatus membrane</location>
        <topology evidence="1">Single-pass type II membrane protein</topology>
    </subcellularLocation>
</comment>
<dbReference type="CTD" id="9653"/>
<accession>A0A7M7PJS5</accession>
<reference evidence="12" key="1">
    <citation type="submission" date="2015-02" db="EMBL/GenBank/DDBJ databases">
        <title>Genome sequencing for Strongylocentrotus purpuratus.</title>
        <authorList>
            <person name="Murali S."/>
            <person name="Liu Y."/>
            <person name="Vee V."/>
            <person name="English A."/>
            <person name="Wang M."/>
            <person name="Skinner E."/>
            <person name="Han Y."/>
            <person name="Muzny D.M."/>
            <person name="Worley K.C."/>
            <person name="Gibbs R.A."/>
        </authorList>
    </citation>
    <scope>NUCLEOTIDE SEQUENCE</scope>
</reference>
<dbReference type="OMA" id="MALWRMM"/>
<keyword evidence="6" id="KW-1133">Transmembrane helix</keyword>
<reference evidence="11" key="2">
    <citation type="submission" date="2021-01" db="UniProtKB">
        <authorList>
            <consortium name="EnsemblMetazoa"/>
        </authorList>
    </citation>
    <scope>IDENTIFICATION</scope>
</reference>
<dbReference type="SUPFAM" id="SSF52540">
    <property type="entry name" value="P-loop containing nucleoside triphosphate hydrolases"/>
    <property type="match status" value="1"/>
</dbReference>
<evidence type="ECO:0000256" key="10">
    <source>
        <dbReference type="ARBA" id="ARBA00023180"/>
    </source>
</evidence>
<dbReference type="FunCoup" id="A0A7M7PJS5">
    <property type="interactions" value="1133"/>
</dbReference>